<feature type="compositionally biased region" description="Basic and acidic residues" evidence="1">
    <location>
        <begin position="141"/>
        <end position="163"/>
    </location>
</feature>
<evidence type="ECO:0008006" key="5">
    <source>
        <dbReference type="Google" id="ProtNLM"/>
    </source>
</evidence>
<sequence length="218" mass="23761">MHRYAGLSPKWPRALWCLLLLTPCLLHAATAEITCRSCHLGNKWRARELLIKLNTDESGTGVQGELLGTRGLLCQDGLAECAPNPEPRLKRSTGSRHADDFAQSKVSATFGTRARRSSGSDLAGDRAATDHQDAQTGRRVLRAELRWSGEERRSAGGRHEEPKVNSSTFALTGDSSHNQAMVHWSGQNSSVSVSARVGVRVKSVCSQTCVCFNVRVSH</sequence>
<accession>A0A437DMJ9</accession>
<evidence type="ECO:0000313" key="3">
    <source>
        <dbReference type="EMBL" id="RVE76236.1"/>
    </source>
</evidence>
<dbReference type="AlphaFoldDB" id="A0A437DMJ9"/>
<organism evidence="3 4">
    <name type="scientific">Oryzias javanicus</name>
    <name type="common">Javanese ricefish</name>
    <name type="synonym">Aplocheilus javanicus</name>
    <dbReference type="NCBI Taxonomy" id="123683"/>
    <lineage>
        <taxon>Eukaryota</taxon>
        <taxon>Metazoa</taxon>
        <taxon>Chordata</taxon>
        <taxon>Craniata</taxon>
        <taxon>Vertebrata</taxon>
        <taxon>Euteleostomi</taxon>
        <taxon>Actinopterygii</taxon>
        <taxon>Neopterygii</taxon>
        <taxon>Teleostei</taxon>
        <taxon>Neoteleostei</taxon>
        <taxon>Acanthomorphata</taxon>
        <taxon>Ovalentaria</taxon>
        <taxon>Atherinomorphae</taxon>
        <taxon>Beloniformes</taxon>
        <taxon>Adrianichthyidae</taxon>
        <taxon>Oryziinae</taxon>
        <taxon>Oryzias</taxon>
    </lineage>
</organism>
<gene>
    <name evidence="3" type="ORF">OJAV_G00009220</name>
</gene>
<feature type="region of interest" description="Disordered" evidence="1">
    <location>
        <begin position="84"/>
        <end position="169"/>
    </location>
</feature>
<evidence type="ECO:0000313" key="4">
    <source>
        <dbReference type="Proteomes" id="UP000283210"/>
    </source>
</evidence>
<dbReference type="EMBL" id="CM012437">
    <property type="protein sequence ID" value="RVE76236.1"/>
    <property type="molecule type" value="Genomic_DNA"/>
</dbReference>
<reference evidence="3 4" key="2">
    <citation type="submission" date="2019-01" db="EMBL/GenBank/DDBJ databases">
        <title>A chromosome length genome reference of the Java medaka (oryzias javanicus).</title>
        <authorList>
            <person name="Herpin A."/>
            <person name="Takehana Y."/>
            <person name="Naruse K."/>
            <person name="Ansai S."/>
            <person name="Kawaguchi M."/>
        </authorList>
    </citation>
    <scope>NUCLEOTIDE SEQUENCE [LARGE SCALE GENOMIC DNA]</scope>
    <source>
        <strain evidence="3">RS831</strain>
        <tissue evidence="3">Whole body</tissue>
    </source>
</reference>
<reference evidence="3 4" key="1">
    <citation type="submission" date="2018-11" db="EMBL/GenBank/DDBJ databases">
        <authorList>
            <person name="Lopez-Roques C."/>
            <person name="Donnadieu C."/>
            <person name="Bouchez O."/>
            <person name="Klopp C."/>
            <person name="Cabau C."/>
            <person name="Zahm M."/>
        </authorList>
    </citation>
    <scope>NUCLEOTIDE SEQUENCE [LARGE SCALE GENOMIC DNA]</scope>
    <source>
        <strain evidence="3">RS831</strain>
        <tissue evidence="3">Whole body</tissue>
    </source>
</reference>
<feature type="chain" id="PRO_5019342584" description="VPS10 domain-containing protein" evidence="2">
    <location>
        <begin position="32"/>
        <end position="218"/>
    </location>
</feature>
<protein>
    <recommendedName>
        <fullName evidence="5">VPS10 domain-containing protein</fullName>
    </recommendedName>
</protein>
<proteinExistence type="predicted"/>
<evidence type="ECO:0000256" key="1">
    <source>
        <dbReference type="SAM" id="MobiDB-lite"/>
    </source>
</evidence>
<keyword evidence="2" id="KW-0732">Signal</keyword>
<dbReference type="OrthoDB" id="8963537at2759"/>
<dbReference type="Proteomes" id="UP000283210">
    <property type="component" value="Chromosome 1"/>
</dbReference>
<keyword evidence="4" id="KW-1185">Reference proteome</keyword>
<feature type="signal peptide" evidence="2">
    <location>
        <begin position="1"/>
        <end position="31"/>
    </location>
</feature>
<name>A0A437DMJ9_ORYJA</name>
<evidence type="ECO:0000256" key="2">
    <source>
        <dbReference type="SAM" id="SignalP"/>
    </source>
</evidence>
<feature type="compositionally biased region" description="Basic and acidic residues" evidence="1">
    <location>
        <begin position="123"/>
        <end position="133"/>
    </location>
</feature>